<accession>A0A7X9X6R9</accession>
<sequence>MPERMRPAAEIVAEMESHFNEAFEGSEERECISCRITFGIFQGFPDVPHARTMRRKTGEMIPTSSIKALPSGHDMRQALGEIQGCRCRNRPAGPFDERFTIRDYNGNPVENVHYRIFADNREICSGKTNAAGQTSRVTTQGFKFLKIDVEG</sequence>
<gene>
    <name evidence="1" type="ORF">HHL14_17100</name>
</gene>
<dbReference type="RefSeq" id="WP_169498800.1">
    <property type="nucleotide sequence ID" value="NZ_JABBFZ010000009.1"/>
</dbReference>
<proteinExistence type="predicted"/>
<evidence type="ECO:0000313" key="2">
    <source>
        <dbReference type="Proteomes" id="UP000583127"/>
    </source>
</evidence>
<dbReference type="EMBL" id="JABBFZ010000009">
    <property type="protein sequence ID" value="NML32549.1"/>
    <property type="molecule type" value="Genomic_DNA"/>
</dbReference>
<protein>
    <submittedName>
        <fullName evidence="1">Uncharacterized protein</fullName>
    </submittedName>
</protein>
<name>A0A7X9X6R9_9BURK</name>
<evidence type="ECO:0000313" key="1">
    <source>
        <dbReference type="EMBL" id="NML32549.1"/>
    </source>
</evidence>
<comment type="caution">
    <text evidence="1">The sequence shown here is derived from an EMBL/GenBank/DDBJ whole genome shotgun (WGS) entry which is preliminary data.</text>
</comment>
<keyword evidence="2" id="KW-1185">Reference proteome</keyword>
<organism evidence="1 2">
    <name type="scientific">Paraburkholderia antibiotica</name>
    <dbReference type="NCBI Taxonomy" id="2728839"/>
    <lineage>
        <taxon>Bacteria</taxon>
        <taxon>Pseudomonadati</taxon>
        <taxon>Pseudomonadota</taxon>
        <taxon>Betaproteobacteria</taxon>
        <taxon>Burkholderiales</taxon>
        <taxon>Burkholderiaceae</taxon>
        <taxon>Paraburkholderia</taxon>
    </lineage>
</organism>
<dbReference type="AlphaFoldDB" id="A0A7X9X6R9"/>
<dbReference type="Proteomes" id="UP000583127">
    <property type="component" value="Unassembled WGS sequence"/>
</dbReference>
<reference evidence="1 2" key="1">
    <citation type="submission" date="2020-04" db="EMBL/GenBank/DDBJ databases">
        <title>Paraburkholderia sp. G-4-1-8 isolated from soil.</title>
        <authorList>
            <person name="Dahal R.H."/>
        </authorList>
    </citation>
    <scope>NUCLEOTIDE SEQUENCE [LARGE SCALE GENOMIC DNA]</scope>
    <source>
        <strain evidence="1 2">G-4-1-8</strain>
    </source>
</reference>